<dbReference type="GO" id="GO:0036064">
    <property type="term" value="C:ciliary basal body"/>
    <property type="evidence" value="ECO:0007669"/>
    <property type="project" value="TreeGrafter"/>
</dbReference>
<dbReference type="EMBL" id="MLAK01000766">
    <property type="protein sequence ID" value="OHT05219.1"/>
    <property type="molecule type" value="Genomic_DNA"/>
</dbReference>
<keyword evidence="3" id="KW-0067">ATP-binding</keyword>
<dbReference type="RefSeq" id="XP_068358355.1">
    <property type="nucleotide sequence ID" value="XM_068505375.1"/>
</dbReference>
<dbReference type="PANTHER" id="PTHR12241:SF147">
    <property type="entry name" value="TUBULIN POLYGLUTAMYLASE TTLL7"/>
    <property type="match status" value="1"/>
</dbReference>
<protein>
    <submittedName>
        <fullName evidence="4">Tubulin-tyrosine ligase family protein</fullName>
    </submittedName>
</protein>
<dbReference type="VEuPathDB" id="TrichDB:TRFO_27166"/>
<evidence type="ECO:0000256" key="3">
    <source>
        <dbReference type="ARBA" id="ARBA00022840"/>
    </source>
</evidence>
<keyword evidence="2" id="KW-0547">Nucleotide-binding</keyword>
<dbReference type="GO" id="GO:0005524">
    <property type="term" value="F:ATP binding"/>
    <property type="evidence" value="ECO:0007669"/>
    <property type="project" value="UniProtKB-KW"/>
</dbReference>
<keyword evidence="1 4" id="KW-0436">Ligase</keyword>
<dbReference type="OrthoDB" id="202825at2759"/>
<evidence type="ECO:0000313" key="4">
    <source>
        <dbReference type="EMBL" id="OHT05219.1"/>
    </source>
</evidence>
<dbReference type="GO" id="GO:0000226">
    <property type="term" value="P:microtubule cytoskeleton organization"/>
    <property type="evidence" value="ECO:0007669"/>
    <property type="project" value="TreeGrafter"/>
</dbReference>
<dbReference type="GeneID" id="94840079"/>
<name>A0A1J4K1V5_9EUKA</name>
<dbReference type="AlphaFoldDB" id="A0A1J4K1V5"/>
<dbReference type="Gene3D" id="3.30.470.20">
    <property type="entry name" value="ATP-grasp fold, B domain"/>
    <property type="match status" value="1"/>
</dbReference>
<dbReference type="SUPFAM" id="SSF56059">
    <property type="entry name" value="Glutathione synthetase ATP-binding domain-like"/>
    <property type="match status" value="1"/>
</dbReference>
<keyword evidence="5" id="KW-1185">Reference proteome</keyword>
<dbReference type="Pfam" id="PF03133">
    <property type="entry name" value="TTL"/>
    <property type="match status" value="1"/>
</dbReference>
<dbReference type="PROSITE" id="PS51221">
    <property type="entry name" value="TTL"/>
    <property type="match status" value="1"/>
</dbReference>
<dbReference type="GO" id="GO:0015631">
    <property type="term" value="F:tubulin binding"/>
    <property type="evidence" value="ECO:0007669"/>
    <property type="project" value="TreeGrafter"/>
</dbReference>
<evidence type="ECO:0000256" key="2">
    <source>
        <dbReference type="ARBA" id="ARBA00022741"/>
    </source>
</evidence>
<accession>A0A1J4K1V5</accession>
<organism evidence="4 5">
    <name type="scientific">Tritrichomonas foetus</name>
    <dbReference type="NCBI Taxonomy" id="1144522"/>
    <lineage>
        <taxon>Eukaryota</taxon>
        <taxon>Metamonada</taxon>
        <taxon>Parabasalia</taxon>
        <taxon>Tritrichomonadida</taxon>
        <taxon>Tritrichomonadidae</taxon>
        <taxon>Tritrichomonas</taxon>
    </lineage>
</organism>
<dbReference type="InterPro" id="IPR004344">
    <property type="entry name" value="TTL/TTLL_fam"/>
</dbReference>
<dbReference type="GO" id="GO:0070740">
    <property type="term" value="F:tubulin-glutamic acid ligase activity"/>
    <property type="evidence" value="ECO:0007669"/>
    <property type="project" value="TreeGrafter"/>
</dbReference>
<comment type="caution">
    <text evidence="4">The sequence shown here is derived from an EMBL/GenBank/DDBJ whole genome shotgun (WGS) entry which is preliminary data.</text>
</comment>
<reference evidence="4" key="1">
    <citation type="submission" date="2016-10" db="EMBL/GenBank/DDBJ databases">
        <authorList>
            <person name="Benchimol M."/>
            <person name="Almeida L.G."/>
            <person name="Vasconcelos A.T."/>
            <person name="Perreira-Neves A."/>
            <person name="Rosa I.A."/>
            <person name="Tasca T."/>
            <person name="Bogo M.R."/>
            <person name="de Souza W."/>
        </authorList>
    </citation>
    <scope>NUCLEOTIDE SEQUENCE [LARGE SCALE GENOMIC DNA]</scope>
    <source>
        <strain evidence="4">K</strain>
    </source>
</reference>
<evidence type="ECO:0000313" key="5">
    <source>
        <dbReference type="Proteomes" id="UP000179807"/>
    </source>
</evidence>
<evidence type="ECO:0000256" key="1">
    <source>
        <dbReference type="ARBA" id="ARBA00022598"/>
    </source>
</evidence>
<gene>
    <name evidence="4" type="ORF">TRFO_27166</name>
</gene>
<dbReference type="PANTHER" id="PTHR12241">
    <property type="entry name" value="TUBULIN POLYGLUTAMYLASE"/>
    <property type="match status" value="1"/>
</dbReference>
<sequence>MLWRRYLYFVLIIISEPKIRCGQFSYDMISQSNYIIFTAPDTPRDFSKPIHTPRKCKFQCGNYNKKLVKDILIYNGVQQSLDHKFSIYWGNSTETSNQEASNPLFRFNHFPNSKTFLGNKAEFAYSIQKNPAYNSFSKFMPYTYILPRDREQLFKSMKSHPQSSYIVKPPNGSCGNGIKLVTYSDFYYITPNSVVSEYISRPLCIDGFKFDLRVYVLVTSFAPLRAFVSKEGLARFATESYSPAAGSVYSHLTNATLNKKSKNWENGAFKWKLSELLHEIAHRWNHSQQSMMEQITSIVAKTLAFVQPSMAPRERKRLVEPYFELFGFDIIFDRSFKPYVLEINCMPSLNTEEDVDFEVKAPLVAQALSIAGIPDLSYEQLGAAIANFKLPQGGLDQIEDEIIRQENDRNRLSGNGFIRIFPSEASNEFSQLIFSPKVSIKTLGIQIEQRFSQTLPALVPHQSVSTEQGLTILIYYLNQIEQKLRTVSDPRLVSRVQCFLVAQGYRVARGVVGVRALLLHFINKMRGWAAMTKVTISDGLREEIINGNDDWFKKTLLSCDLTMVKNIRLLFK</sequence>
<dbReference type="Proteomes" id="UP000179807">
    <property type="component" value="Unassembled WGS sequence"/>
</dbReference>
<proteinExistence type="predicted"/>